<reference evidence="2 3" key="1">
    <citation type="journal article" date="2018" name="Genome Biol. Evol.">
        <title>Multiple Roots of Fruiting Body Formation in Amoebozoa.</title>
        <authorList>
            <person name="Hillmann F."/>
            <person name="Forbes G."/>
            <person name="Novohradska S."/>
            <person name="Ferling I."/>
            <person name="Riege K."/>
            <person name="Groth M."/>
            <person name="Westermann M."/>
            <person name="Marz M."/>
            <person name="Spaller T."/>
            <person name="Winckler T."/>
            <person name="Schaap P."/>
            <person name="Glockner G."/>
        </authorList>
    </citation>
    <scope>NUCLEOTIDE SEQUENCE [LARGE SCALE GENOMIC DNA]</scope>
    <source>
        <strain evidence="2 3">Jena</strain>
    </source>
</reference>
<dbReference type="Pfam" id="PF11912">
    <property type="entry name" value="CfaA_B_C"/>
    <property type="match status" value="1"/>
</dbReference>
<dbReference type="InterPro" id="IPR021837">
    <property type="entry name" value="CfaA/B/C"/>
</dbReference>
<dbReference type="InParanoid" id="A0A2P6MST7"/>
<feature type="signal peptide" evidence="1">
    <location>
        <begin position="1"/>
        <end position="16"/>
    </location>
</feature>
<dbReference type="Proteomes" id="UP000241769">
    <property type="component" value="Unassembled WGS sequence"/>
</dbReference>
<keyword evidence="3" id="KW-1185">Reference proteome</keyword>
<evidence type="ECO:0000313" key="2">
    <source>
        <dbReference type="EMBL" id="PRP74765.1"/>
    </source>
</evidence>
<keyword evidence="1" id="KW-0732">Signal</keyword>
<dbReference type="AlphaFoldDB" id="A0A2P6MST7"/>
<organism evidence="2 3">
    <name type="scientific">Planoprotostelium fungivorum</name>
    <dbReference type="NCBI Taxonomy" id="1890364"/>
    <lineage>
        <taxon>Eukaryota</taxon>
        <taxon>Amoebozoa</taxon>
        <taxon>Evosea</taxon>
        <taxon>Variosea</taxon>
        <taxon>Cavosteliida</taxon>
        <taxon>Cavosteliaceae</taxon>
        <taxon>Planoprotostelium</taxon>
    </lineage>
</organism>
<comment type="caution">
    <text evidence="2">The sequence shown here is derived from an EMBL/GenBank/DDBJ whole genome shotgun (WGS) entry which is preliminary data.</text>
</comment>
<proteinExistence type="predicted"/>
<name>A0A2P6MST7_9EUKA</name>
<feature type="chain" id="PRO_5015189144" evidence="1">
    <location>
        <begin position="17"/>
        <end position="196"/>
    </location>
</feature>
<accession>A0A2P6MST7</accession>
<evidence type="ECO:0000256" key="1">
    <source>
        <dbReference type="SAM" id="SignalP"/>
    </source>
</evidence>
<evidence type="ECO:0000313" key="3">
    <source>
        <dbReference type="Proteomes" id="UP000241769"/>
    </source>
</evidence>
<sequence>MKTILALLAILAIVHASNTTLKIDYWTGNACSGYFLSAEAYLTGFCIQDTATTSFRINYDGSRFNFNNYSTTACGGDATSTATSYKKGDCVVYNGGRNSYKVTNNVDWTITPRNGDLVTQTFTGSCTQGTLLAAFVDYDAGCSASQDSTCQAAQGGANQFTQTQCGNTGLAQSYPGSASNIIFSAALLLIAFIVAL</sequence>
<dbReference type="EMBL" id="MDYQ01000441">
    <property type="protein sequence ID" value="PRP74765.1"/>
    <property type="molecule type" value="Genomic_DNA"/>
</dbReference>
<gene>
    <name evidence="2" type="ORF">PROFUN_06626</name>
</gene>
<protein>
    <submittedName>
        <fullName evidence="2">Uncharacterized protein</fullName>
    </submittedName>
</protein>